<dbReference type="PANTHER" id="PTHR11215:SF1">
    <property type="entry name" value="MYG1 EXONUCLEASE"/>
    <property type="match status" value="1"/>
</dbReference>
<name>A0A7C4R2R8_UNCC3</name>
<gene>
    <name evidence="2" type="ORF">ENT43_03320</name>
</gene>
<evidence type="ECO:0000313" key="2">
    <source>
        <dbReference type="EMBL" id="HGT71262.1"/>
    </source>
</evidence>
<organism evidence="2">
    <name type="scientific">candidate division CPR3 bacterium</name>
    <dbReference type="NCBI Taxonomy" id="2268181"/>
    <lineage>
        <taxon>Bacteria</taxon>
        <taxon>Bacteria division CPR3</taxon>
    </lineage>
</organism>
<dbReference type="InterPro" id="IPR003226">
    <property type="entry name" value="MYG1_exonuclease"/>
</dbReference>
<comment type="similarity">
    <text evidence="1">Belongs to the MYG1 family.</text>
</comment>
<protein>
    <submittedName>
        <fullName evidence="2">MYG1 family protein</fullName>
    </submittedName>
</protein>
<dbReference type="GO" id="GO:0005737">
    <property type="term" value="C:cytoplasm"/>
    <property type="evidence" value="ECO:0007669"/>
    <property type="project" value="TreeGrafter"/>
</dbReference>
<reference evidence="2" key="1">
    <citation type="journal article" date="2020" name="mSystems">
        <title>Genome- and Community-Level Interaction Insights into Carbon Utilization and Element Cycling Functions of Hydrothermarchaeota in Hydrothermal Sediment.</title>
        <authorList>
            <person name="Zhou Z."/>
            <person name="Liu Y."/>
            <person name="Xu W."/>
            <person name="Pan J."/>
            <person name="Luo Z.H."/>
            <person name="Li M."/>
        </authorList>
    </citation>
    <scope>NUCLEOTIDE SEQUENCE [LARGE SCALE GENOMIC DNA]</scope>
    <source>
        <strain evidence="2">SpSt-579</strain>
    </source>
</reference>
<dbReference type="AlphaFoldDB" id="A0A7C4R2R8"/>
<dbReference type="PANTHER" id="PTHR11215">
    <property type="entry name" value="METAL DEPENDENT HYDROLASE - RELATED"/>
    <property type="match status" value="1"/>
</dbReference>
<evidence type="ECO:0000256" key="1">
    <source>
        <dbReference type="ARBA" id="ARBA00010105"/>
    </source>
</evidence>
<sequence>MKQKEITVVFHSGVFHADDVFAAAILKKVYPNLKTIRSRDDSIIKKADLRVDVGRKYDPKTGDFDHHQENAPVRDSGIPYSSCGLIWKHFGKKIVKDKEAFDYINKKIIEFIDSYDNGIEITGNKTVVYSIGELIDSFNPSWNEKNLEDLYFKKAVLIASKILNREIKKANSISEGNNIVKEALKKAKDGFVILPIAGLPKDLITKDKKILFYIAPGKNKDWVGVGASAKESGFERKAYFPKKWAGLENKELEKASGVVGARFCHKARFMVAGTKEAVIEMVKKST</sequence>
<accession>A0A7C4R2R8</accession>
<comment type="caution">
    <text evidence="2">The sequence shown here is derived from an EMBL/GenBank/DDBJ whole genome shotgun (WGS) entry which is preliminary data.</text>
</comment>
<dbReference type="Pfam" id="PF03690">
    <property type="entry name" value="MYG1_exonuc"/>
    <property type="match status" value="1"/>
</dbReference>
<dbReference type="EMBL" id="DSYQ01000015">
    <property type="protein sequence ID" value="HGT71262.1"/>
    <property type="molecule type" value="Genomic_DNA"/>
</dbReference>
<proteinExistence type="inferred from homology"/>